<feature type="domain" description="Histidine kinase/HSP90-like ATPase" evidence="11">
    <location>
        <begin position="296"/>
        <end position="379"/>
    </location>
</feature>
<comment type="catalytic activity">
    <reaction evidence="1">
        <text>ATP + protein L-histidine = ADP + protein N-phospho-L-histidine.</text>
        <dbReference type="EC" id="2.7.13.3"/>
    </reaction>
</comment>
<feature type="coiled-coil region" evidence="9">
    <location>
        <begin position="147"/>
        <end position="184"/>
    </location>
</feature>
<dbReference type="GO" id="GO:0046983">
    <property type="term" value="F:protein dimerization activity"/>
    <property type="evidence" value="ECO:0007669"/>
    <property type="project" value="InterPro"/>
</dbReference>
<evidence type="ECO:0000256" key="6">
    <source>
        <dbReference type="ARBA" id="ARBA00022777"/>
    </source>
</evidence>
<evidence type="ECO:0000256" key="10">
    <source>
        <dbReference type="SAM" id="Phobius"/>
    </source>
</evidence>
<evidence type="ECO:0000256" key="2">
    <source>
        <dbReference type="ARBA" id="ARBA00012438"/>
    </source>
</evidence>
<dbReference type="PANTHER" id="PTHR24421">
    <property type="entry name" value="NITRATE/NITRITE SENSOR PROTEIN NARX-RELATED"/>
    <property type="match status" value="1"/>
</dbReference>
<dbReference type="EC" id="2.7.13.3" evidence="2"/>
<dbReference type="Pfam" id="PF07730">
    <property type="entry name" value="HisKA_3"/>
    <property type="match status" value="1"/>
</dbReference>
<sequence length="387" mass="44841">MVTRFEQESSIIFLRYIYIFVFMIAFSYSGDKINSFYIILFLLFIANNQLRYFIFPRKWFIMLPSLIIETILAYNLHSLAGFFGEFIFVLTLLDIIYNFPKIFWMCYGAIIAALMYIEDLNRFMGWIVVAVPLLIILDKVKIEQFRKIEAQDLYDQLREKDEELKKANKELESYANTIEEITLLRERSRVSREIHDNVGHALSTIIIQLGAIEKVAEKDGNSAALMAKNLGEFSKESMERVRAAVRAMKPRELEEYEGVIAISEMIKNFEKLTDVRVQFRVSDKVWRLNSDQTMVIYRIVQEFLSNSVRHGKATEVRIFLNFLDSHLRLHLKDNGKGCGTVVPGVGLSSIKERISVWGGHLEFFTEEGKGFEVAVTMDKGKLSLDEV</sequence>
<evidence type="ECO:0000259" key="11">
    <source>
        <dbReference type="Pfam" id="PF02518"/>
    </source>
</evidence>
<dbReference type="GO" id="GO:0000155">
    <property type="term" value="F:phosphorelay sensor kinase activity"/>
    <property type="evidence" value="ECO:0007669"/>
    <property type="project" value="InterPro"/>
</dbReference>
<feature type="transmembrane region" description="Helical" evidence="10">
    <location>
        <begin position="123"/>
        <end position="140"/>
    </location>
</feature>
<evidence type="ECO:0000256" key="7">
    <source>
        <dbReference type="ARBA" id="ARBA00022840"/>
    </source>
</evidence>
<dbReference type="InterPro" id="IPR003594">
    <property type="entry name" value="HATPase_dom"/>
</dbReference>
<keyword evidence="10" id="KW-0812">Transmembrane</keyword>
<dbReference type="PANTHER" id="PTHR24421:SF10">
    <property type="entry name" value="NITRATE_NITRITE SENSOR PROTEIN NARQ"/>
    <property type="match status" value="1"/>
</dbReference>
<proteinExistence type="predicted"/>
<dbReference type="KEGG" id="cmah:C1I91_02035"/>
<dbReference type="OrthoDB" id="9781904at2"/>
<keyword evidence="4" id="KW-0808">Transferase</keyword>
<dbReference type="Gene3D" id="1.20.5.1930">
    <property type="match status" value="1"/>
</dbReference>
<evidence type="ECO:0000313" key="13">
    <source>
        <dbReference type="EMBL" id="QAA30540.1"/>
    </source>
</evidence>
<feature type="transmembrane region" description="Helical" evidence="10">
    <location>
        <begin position="95"/>
        <end position="116"/>
    </location>
</feature>
<evidence type="ECO:0000259" key="12">
    <source>
        <dbReference type="Pfam" id="PF07730"/>
    </source>
</evidence>
<keyword evidence="14" id="KW-1185">Reference proteome</keyword>
<keyword evidence="7" id="KW-0067">ATP-binding</keyword>
<dbReference type="InterPro" id="IPR050482">
    <property type="entry name" value="Sensor_HK_TwoCompSys"/>
</dbReference>
<evidence type="ECO:0000313" key="14">
    <source>
        <dbReference type="Proteomes" id="UP000286268"/>
    </source>
</evidence>
<dbReference type="GO" id="GO:0005524">
    <property type="term" value="F:ATP binding"/>
    <property type="evidence" value="ECO:0007669"/>
    <property type="project" value="UniProtKB-KW"/>
</dbReference>
<dbReference type="AlphaFoldDB" id="A0A410DNA4"/>
<keyword evidence="8" id="KW-0902">Two-component regulatory system</keyword>
<dbReference type="Proteomes" id="UP000286268">
    <property type="component" value="Chromosome"/>
</dbReference>
<dbReference type="Gene3D" id="3.30.565.10">
    <property type="entry name" value="Histidine kinase-like ATPase, C-terminal domain"/>
    <property type="match status" value="1"/>
</dbReference>
<feature type="transmembrane region" description="Helical" evidence="10">
    <location>
        <begin position="66"/>
        <end position="89"/>
    </location>
</feature>
<dbReference type="CDD" id="cd16917">
    <property type="entry name" value="HATPase_UhpB-NarQ-NarX-like"/>
    <property type="match status" value="1"/>
</dbReference>
<keyword evidence="9" id="KW-0175">Coiled coil</keyword>
<evidence type="ECO:0000256" key="1">
    <source>
        <dbReference type="ARBA" id="ARBA00000085"/>
    </source>
</evidence>
<gene>
    <name evidence="13" type="ORF">C1I91_02035</name>
</gene>
<keyword evidence="6 13" id="KW-0418">Kinase</keyword>
<keyword evidence="10" id="KW-0472">Membrane</keyword>
<dbReference type="RefSeq" id="WP_128210990.1">
    <property type="nucleotide sequence ID" value="NZ_CP025746.1"/>
</dbReference>
<dbReference type="InterPro" id="IPR011712">
    <property type="entry name" value="Sig_transdc_His_kin_sub3_dim/P"/>
</dbReference>
<feature type="domain" description="Signal transduction histidine kinase subgroup 3 dimerisation and phosphoacceptor" evidence="12">
    <location>
        <begin position="186"/>
        <end position="253"/>
    </location>
</feature>
<accession>A0A410DNA4</accession>
<dbReference type="InterPro" id="IPR036890">
    <property type="entry name" value="HATPase_C_sf"/>
</dbReference>
<dbReference type="GO" id="GO:0016020">
    <property type="term" value="C:membrane"/>
    <property type="evidence" value="ECO:0007669"/>
    <property type="project" value="InterPro"/>
</dbReference>
<dbReference type="SUPFAM" id="SSF55874">
    <property type="entry name" value="ATPase domain of HSP90 chaperone/DNA topoisomerase II/histidine kinase"/>
    <property type="match status" value="1"/>
</dbReference>
<keyword evidence="10" id="KW-1133">Transmembrane helix</keyword>
<evidence type="ECO:0000256" key="4">
    <source>
        <dbReference type="ARBA" id="ARBA00022679"/>
    </source>
</evidence>
<name>A0A410DNA4_9CLOT</name>
<keyword evidence="5" id="KW-0547">Nucleotide-binding</keyword>
<evidence type="ECO:0000256" key="5">
    <source>
        <dbReference type="ARBA" id="ARBA00022741"/>
    </source>
</evidence>
<keyword evidence="3" id="KW-0597">Phosphoprotein</keyword>
<feature type="transmembrane region" description="Helical" evidence="10">
    <location>
        <begin position="36"/>
        <end position="54"/>
    </location>
</feature>
<organism evidence="13 14">
    <name type="scientific">Clostridium manihotivorum</name>
    <dbReference type="NCBI Taxonomy" id="2320868"/>
    <lineage>
        <taxon>Bacteria</taxon>
        <taxon>Bacillati</taxon>
        <taxon>Bacillota</taxon>
        <taxon>Clostridia</taxon>
        <taxon>Eubacteriales</taxon>
        <taxon>Clostridiaceae</taxon>
        <taxon>Clostridium</taxon>
    </lineage>
</organism>
<feature type="transmembrane region" description="Helical" evidence="10">
    <location>
        <begin position="12"/>
        <end position="30"/>
    </location>
</feature>
<dbReference type="EMBL" id="CP025746">
    <property type="protein sequence ID" value="QAA30540.1"/>
    <property type="molecule type" value="Genomic_DNA"/>
</dbReference>
<dbReference type="Pfam" id="PF02518">
    <property type="entry name" value="HATPase_c"/>
    <property type="match status" value="1"/>
</dbReference>
<evidence type="ECO:0000256" key="9">
    <source>
        <dbReference type="SAM" id="Coils"/>
    </source>
</evidence>
<evidence type="ECO:0000256" key="8">
    <source>
        <dbReference type="ARBA" id="ARBA00023012"/>
    </source>
</evidence>
<reference evidence="13 14" key="1">
    <citation type="submission" date="2018-01" db="EMBL/GenBank/DDBJ databases">
        <title>Genome Sequencing and Assembly of Anaerobacter polyendosporus strain CT4.</title>
        <authorList>
            <person name="Tachaapaikoon C."/>
            <person name="Sutheeworapong S."/>
            <person name="Jenjaroenpun P."/>
            <person name="Wongsurawat T."/>
            <person name="Nookeaw I."/>
            <person name="Cheawchanlertfa P."/>
            <person name="Kosugi A."/>
            <person name="Cheevadhanarak S."/>
            <person name="Ratanakhanokchai K."/>
        </authorList>
    </citation>
    <scope>NUCLEOTIDE SEQUENCE [LARGE SCALE GENOMIC DNA]</scope>
    <source>
        <strain evidence="13 14">CT4</strain>
    </source>
</reference>
<evidence type="ECO:0000256" key="3">
    <source>
        <dbReference type="ARBA" id="ARBA00022553"/>
    </source>
</evidence>
<protein>
    <recommendedName>
        <fullName evidence="2">histidine kinase</fullName>
        <ecNumber evidence="2">2.7.13.3</ecNumber>
    </recommendedName>
</protein>